<dbReference type="SMART" id="SM00487">
    <property type="entry name" value="DEXDc"/>
    <property type="match status" value="1"/>
</dbReference>
<feature type="compositionally biased region" description="Basic residues" evidence="6">
    <location>
        <begin position="65"/>
        <end position="97"/>
    </location>
</feature>
<feature type="compositionally biased region" description="Basic residues" evidence="6">
    <location>
        <begin position="121"/>
        <end position="142"/>
    </location>
</feature>
<feature type="domain" description="RING-type" evidence="7">
    <location>
        <begin position="888"/>
        <end position="926"/>
    </location>
</feature>
<dbReference type="RefSeq" id="XP_004342304.1">
    <property type="nucleotide sequence ID" value="XM_004342255.1"/>
</dbReference>
<dbReference type="GeneID" id="14921040"/>
<evidence type="ECO:0000313" key="9">
    <source>
        <dbReference type="EMBL" id="ELR20194.1"/>
    </source>
</evidence>
<dbReference type="PROSITE" id="PS51194">
    <property type="entry name" value="HELICASE_CTER"/>
    <property type="match status" value="1"/>
</dbReference>
<dbReference type="InterPro" id="IPR027417">
    <property type="entry name" value="P-loop_NTPase"/>
</dbReference>
<feature type="compositionally biased region" description="Polar residues" evidence="6">
    <location>
        <begin position="1"/>
        <end position="12"/>
    </location>
</feature>
<dbReference type="GO" id="GO:0016787">
    <property type="term" value="F:hydrolase activity"/>
    <property type="evidence" value="ECO:0007669"/>
    <property type="project" value="UniProtKB-KW"/>
</dbReference>
<dbReference type="InterPro" id="IPR052583">
    <property type="entry name" value="ATP-helicase/E3_Ub-Ligase"/>
</dbReference>
<dbReference type="Gene3D" id="3.30.40.10">
    <property type="entry name" value="Zinc/RING finger domain, C3HC4 (zinc finger)"/>
    <property type="match status" value="1"/>
</dbReference>
<feature type="compositionally biased region" description="Basic and acidic residues" evidence="6">
    <location>
        <begin position="1173"/>
        <end position="1184"/>
    </location>
</feature>
<feature type="compositionally biased region" description="Basic and acidic residues" evidence="6">
    <location>
        <begin position="1261"/>
        <end position="1270"/>
    </location>
</feature>
<feature type="region of interest" description="Disordered" evidence="6">
    <location>
        <begin position="1"/>
        <end position="156"/>
    </location>
</feature>
<evidence type="ECO:0000256" key="6">
    <source>
        <dbReference type="SAM" id="MobiDB-lite"/>
    </source>
</evidence>
<dbReference type="EMBL" id="KB007926">
    <property type="protein sequence ID" value="ELR20194.1"/>
    <property type="molecule type" value="Genomic_DNA"/>
</dbReference>
<dbReference type="KEGG" id="acan:ACA1_116660"/>
<evidence type="ECO:0000256" key="4">
    <source>
        <dbReference type="ARBA" id="ARBA00022833"/>
    </source>
</evidence>
<accession>L8H3W5</accession>
<dbReference type="PROSITE" id="PS00518">
    <property type="entry name" value="ZF_RING_1"/>
    <property type="match status" value="1"/>
</dbReference>
<feature type="region of interest" description="Disordered" evidence="6">
    <location>
        <begin position="1130"/>
        <end position="1220"/>
    </location>
</feature>
<feature type="compositionally biased region" description="Acidic residues" evidence="6">
    <location>
        <begin position="102"/>
        <end position="116"/>
    </location>
</feature>
<dbReference type="STRING" id="1257118.L8H3W5"/>
<sequence length="1348" mass="152495">MESPSVSIYLSTSEEEEEPKQAVSKKQKKAPAAKANSRSTSRKRKITAESDDDGKASSPKTNAKTPRRSTRSTATKKRKTTKTKKTTPSKTSKKGKGKEKLDDEGEDYLDEEEDDDGEKKPTKKTASKTAAKKGQARSRKRKATTDGEDEDVGESVNDAVIDENVQQEVEAASGRWVVLKSLRIPLLLKWRTRNHSTVDESELKFKVPPMTFNCYGCGHYNSKRTEPTCSGCGSRAPWNAQVPYHEARSKALAKAKEKKELEAQKAFMKTPLPDIDSFKKPFAATILRGERSYYDVYELRDAKQQPVGRLEGFASAHHSTITELRKVLKEMQGEPDEAETLLRARRTPKKDKKRAVWGDEKDKFSSSKLWKTKWSILPREEKIPEEWIADKYHGMWSKQTDTPEQFKDQWESGAIRMAQFALKLDVGRFEAMVKNGLPITTRNLVFELIWQAGRTHAVIDCMTEKDKSMEMFENNCPTVPLTHRKQPARIQTKLYGYQLNALAWMNNLENTIKEGKGFSVPKLTKVDWTDIQFNTLKKRFLLPTEKKEALFYTKGGIYADEMGLGKTITMLSLVLANPLDLTRPPAVDDSHFVTKATLILAPNHLVKQWTDEIKKNIKPSLDVLVLTTIVQCQKVTYRDVMKADVVIVSFQLLKNKIYLQLGCIDNHGPLDIVGRQCEVKTSAQELKRRVNPLIVDEGHEVLCDDYAQKRTNFYINGALRFLQSRIPRALTNPVGELERRYFETIRRNIFWRNTKASIGDEYNIPEIVEQLIFLEPSEVELISEIDRRVLGIEKKTLDDIRKEMIAHKQDEERQAVEQLRDVEAEERQTRIELREATGAYVKQSLKTRLSALATSIASYKKDIANYRATLAYFESIIPQVSRSAEEPCVICFETITQLTITPCGHMYCRACIESALGVASRCPTCRNPLTRGQLTQVLEEVRADQQHNKQEQKEAIEEKHEVSGLIQKYGTKMAQLIKLLGELLKKKDNRIIIFSQWDGMLHKVGDTLKENHINNVYVRGNVWQRNKAIGTFKESEDEDPKSSRVIMLSLEKAASGTNLTEATHIILLDPVSGKPEEIAAIESQAIGRAHRQGQNKQLTLIRLIMKNTIEHEIYERNSTVIAEAKQAAANSKATSTSTSSSTSSSSSSAPTVTKLTLDEEEDSSDEDEMEVEKEEKKGGKAKESSDDEDEDEVEDEKEKKTTTATKKMLATTKNDDEEEEQLNFTQLYAYSVAELKAHCQRLGVTQYGRSRKTITDALLAFHKESSKKDEGAEEEEDDDGDEGEAKEKADSDESEEEEAGNRIKLDVSNLGSHTMEELRAFRAQEGIRGGGRSKAALIQSIADHLARK</sequence>
<keyword evidence="4" id="KW-0862">Zinc</keyword>
<dbReference type="InterPro" id="IPR013083">
    <property type="entry name" value="Znf_RING/FYVE/PHD"/>
</dbReference>
<dbReference type="InterPro" id="IPR049730">
    <property type="entry name" value="SNF2/RAD54-like_C"/>
</dbReference>
<dbReference type="SMART" id="SM00184">
    <property type="entry name" value="RING"/>
    <property type="match status" value="1"/>
</dbReference>
<evidence type="ECO:0000313" key="10">
    <source>
        <dbReference type="Proteomes" id="UP000011083"/>
    </source>
</evidence>
<dbReference type="InterPro" id="IPR014001">
    <property type="entry name" value="Helicase_ATP-bd"/>
</dbReference>
<feature type="compositionally biased region" description="Acidic residues" evidence="6">
    <location>
        <begin position="1158"/>
        <end position="1172"/>
    </location>
</feature>
<evidence type="ECO:0000259" key="8">
    <source>
        <dbReference type="PROSITE" id="PS51194"/>
    </source>
</evidence>
<dbReference type="SMART" id="SM00490">
    <property type="entry name" value="HELICc"/>
    <property type="match status" value="1"/>
</dbReference>
<protein>
    <submittedName>
        <fullName evidence="9">Zinc finger domain containing protein</fullName>
    </submittedName>
</protein>
<evidence type="ECO:0000256" key="5">
    <source>
        <dbReference type="PROSITE-ProRule" id="PRU00175"/>
    </source>
</evidence>
<dbReference type="InterPro" id="IPR001650">
    <property type="entry name" value="Helicase_C-like"/>
</dbReference>
<keyword evidence="10" id="KW-1185">Reference proteome</keyword>
<dbReference type="Pfam" id="PF00271">
    <property type="entry name" value="Helicase_C"/>
    <property type="match status" value="1"/>
</dbReference>
<dbReference type="CDD" id="cd18793">
    <property type="entry name" value="SF2_C_SNF"/>
    <property type="match status" value="1"/>
</dbReference>
<dbReference type="Pfam" id="PF13920">
    <property type="entry name" value="zf-C3HC4_3"/>
    <property type="match status" value="1"/>
</dbReference>
<evidence type="ECO:0000256" key="1">
    <source>
        <dbReference type="ARBA" id="ARBA00022723"/>
    </source>
</evidence>
<evidence type="ECO:0000256" key="2">
    <source>
        <dbReference type="ARBA" id="ARBA00022771"/>
    </source>
</evidence>
<feature type="compositionally biased region" description="Low complexity" evidence="6">
    <location>
        <begin position="1130"/>
        <end position="1151"/>
    </location>
</feature>
<dbReference type="SUPFAM" id="SSF57850">
    <property type="entry name" value="RING/U-box"/>
    <property type="match status" value="1"/>
</dbReference>
<dbReference type="Proteomes" id="UP000011083">
    <property type="component" value="Unassembled WGS sequence"/>
</dbReference>
<dbReference type="GO" id="GO:0008270">
    <property type="term" value="F:zinc ion binding"/>
    <property type="evidence" value="ECO:0007669"/>
    <property type="project" value="UniProtKB-KW"/>
</dbReference>
<dbReference type="OrthoDB" id="31110at2759"/>
<dbReference type="SUPFAM" id="SSF52540">
    <property type="entry name" value="P-loop containing nucleoside triphosphate hydrolases"/>
    <property type="match status" value="2"/>
</dbReference>
<dbReference type="InterPro" id="IPR000330">
    <property type="entry name" value="SNF2_N"/>
</dbReference>
<gene>
    <name evidence="9" type="ORF">ACA1_116660</name>
</gene>
<proteinExistence type="predicted"/>
<dbReference type="InterPro" id="IPR001841">
    <property type="entry name" value="Znf_RING"/>
</dbReference>
<evidence type="ECO:0000256" key="3">
    <source>
        <dbReference type="ARBA" id="ARBA00022801"/>
    </source>
</evidence>
<dbReference type="VEuPathDB" id="AmoebaDB:ACA1_116660"/>
<name>L8H3W5_ACACF</name>
<feature type="compositionally biased region" description="Acidic residues" evidence="6">
    <location>
        <begin position="1271"/>
        <end position="1282"/>
    </location>
</feature>
<feature type="domain" description="Helicase C-terminal" evidence="8">
    <location>
        <begin position="975"/>
        <end position="1132"/>
    </location>
</feature>
<keyword evidence="1" id="KW-0479">Metal-binding</keyword>
<dbReference type="PROSITE" id="PS50089">
    <property type="entry name" value="ZF_RING_2"/>
    <property type="match status" value="1"/>
</dbReference>
<keyword evidence="2 5" id="KW-0863">Zinc-finger</keyword>
<dbReference type="PANTHER" id="PTHR45865">
    <property type="entry name" value="E3 UBIQUITIN-PROTEIN LIGASE SHPRH FAMILY MEMBER"/>
    <property type="match status" value="1"/>
</dbReference>
<feature type="compositionally biased region" description="Acidic residues" evidence="6">
    <location>
        <begin position="1185"/>
        <end position="1195"/>
    </location>
</feature>
<reference evidence="9 10" key="1">
    <citation type="journal article" date="2013" name="Genome Biol.">
        <title>Genome of Acanthamoeba castellanii highlights extensive lateral gene transfer and early evolution of tyrosine kinase signaling.</title>
        <authorList>
            <person name="Clarke M."/>
            <person name="Lohan A.J."/>
            <person name="Liu B."/>
            <person name="Lagkouvardos I."/>
            <person name="Roy S."/>
            <person name="Zafar N."/>
            <person name="Bertelli C."/>
            <person name="Schilde C."/>
            <person name="Kianianmomeni A."/>
            <person name="Burglin T.R."/>
            <person name="Frech C."/>
            <person name="Turcotte B."/>
            <person name="Kopec K.O."/>
            <person name="Synnott J.M."/>
            <person name="Choo C."/>
            <person name="Paponov I."/>
            <person name="Finkler A."/>
            <person name="Soon Heng Tan C."/>
            <person name="Hutchins A.P."/>
            <person name="Weinmeier T."/>
            <person name="Rattei T."/>
            <person name="Chu J.S."/>
            <person name="Gimenez G."/>
            <person name="Irimia M."/>
            <person name="Rigden D.J."/>
            <person name="Fitzpatrick D.A."/>
            <person name="Lorenzo-Morales J."/>
            <person name="Bateman A."/>
            <person name="Chiu C.H."/>
            <person name="Tang P."/>
            <person name="Hegemann P."/>
            <person name="Fromm H."/>
            <person name="Raoult D."/>
            <person name="Greub G."/>
            <person name="Miranda-Saavedra D."/>
            <person name="Chen N."/>
            <person name="Nash P."/>
            <person name="Ginger M.L."/>
            <person name="Horn M."/>
            <person name="Schaap P."/>
            <person name="Caler L."/>
            <person name="Loftus B."/>
        </authorList>
    </citation>
    <scope>NUCLEOTIDE SEQUENCE [LARGE SCALE GENOMIC DNA]</scope>
    <source>
        <strain evidence="9 10">Neff</strain>
    </source>
</reference>
<dbReference type="PANTHER" id="PTHR45865:SF1">
    <property type="entry name" value="E3 UBIQUITIN-PROTEIN LIGASE SHPRH"/>
    <property type="match status" value="1"/>
</dbReference>
<keyword evidence="3" id="KW-0378">Hydrolase</keyword>
<dbReference type="InterPro" id="IPR017907">
    <property type="entry name" value="Znf_RING_CS"/>
</dbReference>
<feature type="region of interest" description="Disordered" evidence="6">
    <location>
        <begin position="1261"/>
        <end position="1308"/>
    </location>
</feature>
<dbReference type="Gene3D" id="3.40.50.300">
    <property type="entry name" value="P-loop containing nucleotide triphosphate hydrolases"/>
    <property type="match status" value="1"/>
</dbReference>
<evidence type="ECO:0000259" key="7">
    <source>
        <dbReference type="PROSITE" id="PS50089"/>
    </source>
</evidence>
<dbReference type="Gene3D" id="3.40.50.10810">
    <property type="entry name" value="Tandem AAA-ATPase domain"/>
    <property type="match status" value="1"/>
</dbReference>
<dbReference type="GO" id="GO:0005524">
    <property type="term" value="F:ATP binding"/>
    <property type="evidence" value="ECO:0007669"/>
    <property type="project" value="InterPro"/>
</dbReference>
<organism evidence="9 10">
    <name type="scientific">Acanthamoeba castellanii (strain ATCC 30010 / Neff)</name>
    <dbReference type="NCBI Taxonomy" id="1257118"/>
    <lineage>
        <taxon>Eukaryota</taxon>
        <taxon>Amoebozoa</taxon>
        <taxon>Discosea</taxon>
        <taxon>Longamoebia</taxon>
        <taxon>Centramoebida</taxon>
        <taxon>Acanthamoebidae</taxon>
        <taxon>Acanthamoeba</taxon>
    </lineage>
</organism>
<dbReference type="InterPro" id="IPR038718">
    <property type="entry name" value="SNF2-like_sf"/>
</dbReference>
<dbReference type="Pfam" id="PF00176">
    <property type="entry name" value="SNF2-rel_dom"/>
    <property type="match status" value="1"/>
</dbReference>